<dbReference type="AlphaFoldDB" id="E6UAY6"/>
<dbReference type="OrthoDB" id="2678365at2"/>
<dbReference type="STRING" id="697329.Rumal_2040"/>
<dbReference type="EMBL" id="CP002403">
    <property type="protein sequence ID" value="ADU22532.1"/>
    <property type="molecule type" value="Genomic_DNA"/>
</dbReference>
<dbReference type="eggNOG" id="ENOG50336IR">
    <property type="taxonomic scope" value="Bacteria"/>
</dbReference>
<dbReference type="Proteomes" id="UP000006919">
    <property type="component" value="Chromosome"/>
</dbReference>
<organism evidence="1 2">
    <name type="scientific">Ruminococcus albus (strain ATCC 27210 / DSM 20455 / JCM 14654 / NCDO 2250 / 7)</name>
    <dbReference type="NCBI Taxonomy" id="697329"/>
    <lineage>
        <taxon>Bacteria</taxon>
        <taxon>Bacillati</taxon>
        <taxon>Bacillota</taxon>
        <taxon>Clostridia</taxon>
        <taxon>Eubacteriales</taxon>
        <taxon>Oscillospiraceae</taxon>
        <taxon>Ruminococcus</taxon>
    </lineage>
</organism>
<dbReference type="HOGENOM" id="CLU_1873391_0_0_9"/>
<reference evidence="1 2" key="1">
    <citation type="journal article" date="2011" name="J. Bacteriol.">
        <title>Complete genome of the cellulolytic ruminal bacterium Ruminococcus albus 7.</title>
        <authorList>
            <person name="Suen G."/>
            <person name="Stevenson D.M."/>
            <person name="Bruce D.C."/>
            <person name="Chertkov O."/>
            <person name="Copeland A."/>
            <person name="Cheng J.F."/>
            <person name="Detter C."/>
            <person name="Detter J.C."/>
            <person name="Goodwin L.A."/>
            <person name="Han C.S."/>
            <person name="Hauser L.J."/>
            <person name="Ivanova N.N."/>
            <person name="Kyrpides N.C."/>
            <person name="Land M.L."/>
            <person name="Lapidus A."/>
            <person name="Lucas S."/>
            <person name="Ovchinnikova G."/>
            <person name="Pitluck S."/>
            <person name="Tapia R."/>
            <person name="Woyke T."/>
            <person name="Boyum J."/>
            <person name="Mead D."/>
            <person name="Weimer P.J."/>
        </authorList>
    </citation>
    <scope>NUCLEOTIDE SEQUENCE [LARGE SCALE GENOMIC DNA]</scope>
    <source>
        <strain evidence="2">ATCC 27210 / DSM 20455 / JCM 14654 / NCDO 2250 / 7</strain>
    </source>
</reference>
<sequence length="149" mass="17336">MTKSDAQEILSFHSCRNRNVDDPRWEFGFIGRLRPSGGELNEDNFIQIMESIRILKNDLSAEVIDKYLVYDIISIIRLTRTWCVSRGSSSNDGVNDEEHEKLLMWVSIIEKTLFYLLDGADDEIAFQDYYCYLQDSSEQLLKAELLRAI</sequence>
<dbReference type="RefSeq" id="WP_013498692.1">
    <property type="nucleotide sequence ID" value="NC_014833.1"/>
</dbReference>
<evidence type="ECO:0000313" key="1">
    <source>
        <dbReference type="EMBL" id="ADU22532.1"/>
    </source>
</evidence>
<evidence type="ECO:0000313" key="2">
    <source>
        <dbReference type="Proteomes" id="UP000006919"/>
    </source>
</evidence>
<gene>
    <name evidence="1" type="ordered locus">Rumal_2040</name>
</gene>
<proteinExistence type="predicted"/>
<name>E6UAY6_RUMA7</name>
<protein>
    <submittedName>
        <fullName evidence="1">Uncharacterized protein</fullName>
    </submittedName>
</protein>
<accession>E6UAY6</accession>
<dbReference type="KEGG" id="ral:Rumal_2040"/>